<feature type="domain" description="RCK N-terminal" evidence="5">
    <location>
        <begin position="1"/>
        <end position="118"/>
    </location>
</feature>
<dbReference type="InterPro" id="IPR036721">
    <property type="entry name" value="RCK_C_sf"/>
</dbReference>
<evidence type="ECO:0000256" key="4">
    <source>
        <dbReference type="ARBA" id="ARBA00023027"/>
    </source>
</evidence>
<name>A0A0P6WYP4_9CHLR</name>
<dbReference type="Pfam" id="PF02254">
    <property type="entry name" value="TrkA_N"/>
    <property type="match status" value="1"/>
</dbReference>
<dbReference type="GO" id="GO:0015079">
    <property type="term" value="F:potassium ion transmembrane transporter activity"/>
    <property type="evidence" value="ECO:0007669"/>
    <property type="project" value="InterPro"/>
</dbReference>
<evidence type="ECO:0000256" key="1">
    <source>
        <dbReference type="ARBA" id="ARBA00017378"/>
    </source>
</evidence>
<accession>A0A0P6WYP4</accession>
<keyword evidence="8" id="KW-1185">Reference proteome</keyword>
<dbReference type="PANTHER" id="PTHR43833">
    <property type="entry name" value="POTASSIUM CHANNEL PROTEIN 2-RELATED-RELATED"/>
    <property type="match status" value="1"/>
</dbReference>
<dbReference type="RefSeq" id="WP_062420283.1">
    <property type="nucleotide sequence ID" value="NZ_BBYA01000001.1"/>
</dbReference>
<dbReference type="OrthoDB" id="9775180at2"/>
<dbReference type="STRING" id="229920.ADM99_09510"/>
<proteinExistence type="predicted"/>
<dbReference type="EMBL" id="LGCK01000010">
    <property type="protein sequence ID" value="KPL71693.1"/>
    <property type="molecule type" value="Genomic_DNA"/>
</dbReference>
<dbReference type="InterPro" id="IPR006036">
    <property type="entry name" value="K_uptake_TrkA"/>
</dbReference>
<dbReference type="InterPro" id="IPR006037">
    <property type="entry name" value="RCK_C"/>
</dbReference>
<dbReference type="PRINTS" id="PR00335">
    <property type="entry name" value="KUPTAKETRKA"/>
</dbReference>
<evidence type="ECO:0000259" key="6">
    <source>
        <dbReference type="PROSITE" id="PS51202"/>
    </source>
</evidence>
<dbReference type="PROSITE" id="PS51202">
    <property type="entry name" value="RCK_C"/>
    <property type="match status" value="1"/>
</dbReference>
<dbReference type="SUPFAM" id="SSF51735">
    <property type="entry name" value="NAD(P)-binding Rossmann-fold domains"/>
    <property type="match status" value="1"/>
</dbReference>
<keyword evidence="2" id="KW-0813">Transport</keyword>
<dbReference type="PROSITE" id="PS51201">
    <property type="entry name" value="RCK_N"/>
    <property type="match status" value="1"/>
</dbReference>
<keyword evidence="4" id="KW-0520">NAD</keyword>
<keyword evidence="2" id="KW-0406">Ion transport</keyword>
<dbReference type="InterPro" id="IPR003148">
    <property type="entry name" value="RCK_N"/>
</dbReference>
<dbReference type="PANTHER" id="PTHR43833:SF8">
    <property type="entry name" value="TRK SYSTEM POTASSIUM UPTAKE PROTEIN TRKA"/>
    <property type="match status" value="1"/>
</dbReference>
<dbReference type="Gene3D" id="3.30.70.1450">
    <property type="entry name" value="Regulator of K+ conductance, C-terminal domain"/>
    <property type="match status" value="1"/>
</dbReference>
<dbReference type="Proteomes" id="UP000050430">
    <property type="component" value="Unassembled WGS sequence"/>
</dbReference>
<keyword evidence="2" id="KW-0633">Potassium transport</keyword>
<dbReference type="Gene3D" id="3.40.50.720">
    <property type="entry name" value="NAD(P)-binding Rossmann-like Domain"/>
    <property type="match status" value="1"/>
</dbReference>
<evidence type="ECO:0000259" key="5">
    <source>
        <dbReference type="PROSITE" id="PS51201"/>
    </source>
</evidence>
<dbReference type="Pfam" id="PF02080">
    <property type="entry name" value="TrkA_C"/>
    <property type="match status" value="1"/>
</dbReference>
<dbReference type="AlphaFoldDB" id="A0A0P6WYP4"/>
<dbReference type="InterPro" id="IPR036291">
    <property type="entry name" value="NAD(P)-bd_dom_sf"/>
</dbReference>
<keyword evidence="3" id="KW-0630">Potassium</keyword>
<protein>
    <recommendedName>
        <fullName evidence="1">Trk system potassium uptake protein TrkA</fullName>
    </recommendedName>
</protein>
<sequence length="221" mass="24425">MKVIVIGCGRLGAELAYNLYKRGHEVSVIDNVPASFNNLPADFQGRLNEGEALSQDVLHRAGIEKADAVAAVTNSDSLNAVAAYIARSVYKVPNVLARNYDPRTRELFEYFGLQTVSSTSWGAQRMEELIFHSDIRTVFSAGNGEVELYEVVINDIWDGKTLNELIDCDDCLPVSLTRAGRAVIPSRDTKVRSGDVALFSATFEGIENLRRRLKNVDKQEA</sequence>
<evidence type="ECO:0000313" key="8">
    <source>
        <dbReference type="Proteomes" id="UP000050430"/>
    </source>
</evidence>
<comment type="caution">
    <text evidence="7">The sequence shown here is derived from an EMBL/GenBank/DDBJ whole genome shotgun (WGS) entry which is preliminary data.</text>
</comment>
<evidence type="ECO:0000256" key="3">
    <source>
        <dbReference type="ARBA" id="ARBA00022958"/>
    </source>
</evidence>
<gene>
    <name evidence="7" type="ORF">ADM99_09510</name>
</gene>
<reference evidence="7 8" key="1">
    <citation type="submission" date="2015-07" db="EMBL/GenBank/DDBJ databases">
        <title>Genome sequence of Leptolinea tardivitalis DSM 16556.</title>
        <authorList>
            <person name="Hemp J."/>
            <person name="Ward L.M."/>
            <person name="Pace L.A."/>
            <person name="Fischer W.W."/>
        </authorList>
    </citation>
    <scope>NUCLEOTIDE SEQUENCE [LARGE SCALE GENOMIC DNA]</scope>
    <source>
        <strain evidence="7 8">YMTK-2</strain>
    </source>
</reference>
<evidence type="ECO:0000256" key="2">
    <source>
        <dbReference type="ARBA" id="ARBA00022538"/>
    </source>
</evidence>
<evidence type="ECO:0000313" key="7">
    <source>
        <dbReference type="EMBL" id="KPL71693.1"/>
    </source>
</evidence>
<feature type="domain" description="RCK C-terminal" evidence="6">
    <location>
        <begin position="136"/>
        <end position="215"/>
    </location>
</feature>
<dbReference type="SUPFAM" id="SSF116726">
    <property type="entry name" value="TrkA C-terminal domain-like"/>
    <property type="match status" value="1"/>
</dbReference>
<dbReference type="InterPro" id="IPR050721">
    <property type="entry name" value="Trk_Ktr_HKT_K-transport"/>
</dbReference>
<organism evidence="7 8">
    <name type="scientific">Leptolinea tardivitalis</name>
    <dbReference type="NCBI Taxonomy" id="229920"/>
    <lineage>
        <taxon>Bacteria</taxon>
        <taxon>Bacillati</taxon>
        <taxon>Chloroflexota</taxon>
        <taxon>Anaerolineae</taxon>
        <taxon>Anaerolineales</taxon>
        <taxon>Anaerolineaceae</taxon>
        <taxon>Leptolinea</taxon>
    </lineage>
</organism>
<dbReference type="GO" id="GO:0005886">
    <property type="term" value="C:plasma membrane"/>
    <property type="evidence" value="ECO:0007669"/>
    <property type="project" value="InterPro"/>
</dbReference>